<evidence type="ECO:0000259" key="6">
    <source>
        <dbReference type="Pfam" id="PF19304"/>
    </source>
</evidence>
<evidence type="ECO:0000256" key="3">
    <source>
        <dbReference type="ARBA" id="ARBA00023002"/>
    </source>
</evidence>
<protein>
    <recommendedName>
        <fullName evidence="2">phosphoglycerate dehydrogenase</fullName>
        <ecNumber evidence="2">1.1.1.95</ecNumber>
    </recommendedName>
</protein>
<comment type="pathway">
    <text evidence="1">Amino-acid biosynthesis; L-serine biosynthesis; L-serine from 3-phospho-D-glycerate: step 1/3.</text>
</comment>
<dbReference type="PANTHER" id="PTHR42938">
    <property type="entry name" value="FORMATE DEHYDROGENASE 1"/>
    <property type="match status" value="1"/>
</dbReference>
<dbReference type="SUPFAM" id="SSF55021">
    <property type="entry name" value="ACT-like"/>
    <property type="match status" value="1"/>
</dbReference>
<comment type="catalytic activity">
    <reaction evidence="4">
        <text>(2R)-3-phosphoglycerate + NAD(+) = 3-phosphooxypyruvate + NADH + H(+)</text>
        <dbReference type="Rhea" id="RHEA:12641"/>
        <dbReference type="ChEBI" id="CHEBI:15378"/>
        <dbReference type="ChEBI" id="CHEBI:18110"/>
        <dbReference type="ChEBI" id="CHEBI:57540"/>
        <dbReference type="ChEBI" id="CHEBI:57945"/>
        <dbReference type="ChEBI" id="CHEBI:58272"/>
        <dbReference type="EC" id="1.1.1.95"/>
    </reaction>
</comment>
<dbReference type="PANTHER" id="PTHR42938:SF47">
    <property type="entry name" value="HYDROXYPYRUVATE REDUCTASE"/>
    <property type="match status" value="1"/>
</dbReference>
<dbReference type="CDD" id="cd04902">
    <property type="entry name" value="ACT_3PGDH-xct"/>
    <property type="match status" value="1"/>
</dbReference>
<evidence type="ECO:0000259" key="5">
    <source>
        <dbReference type="Pfam" id="PF02826"/>
    </source>
</evidence>
<feature type="non-terminal residue" evidence="7">
    <location>
        <position position="1"/>
    </location>
</feature>
<reference evidence="7" key="1">
    <citation type="journal article" date="2015" name="Nature">
        <title>Complex archaea that bridge the gap between prokaryotes and eukaryotes.</title>
        <authorList>
            <person name="Spang A."/>
            <person name="Saw J.H."/>
            <person name="Jorgensen S.L."/>
            <person name="Zaremba-Niedzwiedzka K."/>
            <person name="Martijn J."/>
            <person name="Lind A.E."/>
            <person name="van Eijk R."/>
            <person name="Schleper C."/>
            <person name="Guy L."/>
            <person name="Ettema T.J."/>
        </authorList>
    </citation>
    <scope>NUCLEOTIDE SEQUENCE</scope>
</reference>
<dbReference type="PROSITE" id="PS00671">
    <property type="entry name" value="D_2_HYDROXYACID_DH_3"/>
    <property type="match status" value="1"/>
</dbReference>
<dbReference type="FunFam" id="3.30.1330.90:FF:000003">
    <property type="entry name" value="D-3-phosphoglycerate dehydrogenase"/>
    <property type="match status" value="1"/>
</dbReference>
<gene>
    <name evidence="7" type="ORF">LCGC14_1449610</name>
</gene>
<organism evidence="7">
    <name type="scientific">marine sediment metagenome</name>
    <dbReference type="NCBI Taxonomy" id="412755"/>
    <lineage>
        <taxon>unclassified sequences</taxon>
        <taxon>metagenomes</taxon>
        <taxon>ecological metagenomes</taxon>
    </lineage>
</organism>
<feature type="domain" description="D-3-phosphoglycerate dehydrogenase ASB" evidence="6">
    <location>
        <begin position="141"/>
        <end position="260"/>
    </location>
</feature>
<comment type="caution">
    <text evidence="7">The sequence shown here is derived from an EMBL/GenBank/DDBJ whole genome shotgun (WGS) entry which is preliminary data.</text>
</comment>
<dbReference type="AlphaFoldDB" id="A0A0F9LYT0"/>
<dbReference type="Gene3D" id="3.30.70.260">
    <property type="match status" value="1"/>
</dbReference>
<dbReference type="Gene3D" id="3.30.1330.90">
    <property type="entry name" value="D-3-phosphoglycerate dehydrogenase, domain 3"/>
    <property type="match status" value="1"/>
</dbReference>
<dbReference type="SUPFAM" id="SSF51735">
    <property type="entry name" value="NAD(P)-binding Rossmann-fold domains"/>
    <property type="match status" value="1"/>
</dbReference>
<sequence>FEGTTLNELYRRSDYITVHVPKLKSTTGLLNKKAFEKMKEGVMVINCARGGIIDENDLYDAIVSEKVAGAALDVFETEPPGRFPLFELDKVICTPHLGASTYEAQTNVSREVADQIIEYLKNGTIINAVNVPSVAGELLKRLGPYLSLADRIGSLQAQLFCGALKEVAIECNGDFHGLDMSLATTAVLKGLLAPIVKDDVNSVNAPVLAKERGIKVTETTRLEAEDYINLITVKVIATETSFSVSGTIFGKSAPRIVKINNFRLEMIPDGHLALIYKTNRPEAVGRIGTTLGMHDIGITQMQVGQDDDGENSIIYLRTDSSIPEKILDELRSLPSVNTVIPLEI</sequence>
<proteinExistence type="predicted"/>
<dbReference type="InterPro" id="IPR006140">
    <property type="entry name" value="D-isomer_DH_NAD-bd"/>
</dbReference>
<dbReference type="InterPro" id="IPR045865">
    <property type="entry name" value="ACT-like_dom_sf"/>
</dbReference>
<evidence type="ECO:0000256" key="4">
    <source>
        <dbReference type="ARBA" id="ARBA00048731"/>
    </source>
</evidence>
<dbReference type="Gene3D" id="3.40.50.720">
    <property type="entry name" value="NAD(P)-binding Rossmann-like Domain"/>
    <property type="match status" value="2"/>
</dbReference>
<dbReference type="Pfam" id="PF19304">
    <property type="entry name" value="PGDH_inter"/>
    <property type="match status" value="1"/>
</dbReference>
<name>A0A0F9LYT0_9ZZZZ</name>
<accession>A0A0F9LYT0</accession>
<feature type="domain" description="D-isomer specific 2-hydroxyacid dehydrogenase NAD-binding" evidence="5">
    <location>
        <begin position="4"/>
        <end position="98"/>
    </location>
</feature>
<dbReference type="Pfam" id="PF02826">
    <property type="entry name" value="2-Hacid_dh_C"/>
    <property type="match status" value="1"/>
</dbReference>
<dbReference type="InterPro" id="IPR029753">
    <property type="entry name" value="D-isomer_DH_CS"/>
</dbReference>
<dbReference type="InterPro" id="IPR036291">
    <property type="entry name" value="NAD(P)-bd_dom_sf"/>
</dbReference>
<keyword evidence="3" id="KW-0560">Oxidoreductase</keyword>
<dbReference type="InterPro" id="IPR029009">
    <property type="entry name" value="ASB_dom_sf"/>
</dbReference>
<dbReference type="GO" id="GO:0004617">
    <property type="term" value="F:phosphoglycerate dehydrogenase activity"/>
    <property type="evidence" value="ECO:0007669"/>
    <property type="project" value="UniProtKB-EC"/>
</dbReference>
<dbReference type="EC" id="1.1.1.95" evidence="2"/>
<dbReference type="InterPro" id="IPR045626">
    <property type="entry name" value="PGDH_ASB_dom"/>
</dbReference>
<dbReference type="GO" id="GO:0051287">
    <property type="term" value="F:NAD binding"/>
    <property type="evidence" value="ECO:0007669"/>
    <property type="project" value="InterPro"/>
</dbReference>
<dbReference type="SUPFAM" id="SSF143548">
    <property type="entry name" value="Serine metabolism enzymes domain"/>
    <property type="match status" value="1"/>
</dbReference>
<evidence type="ECO:0000256" key="2">
    <source>
        <dbReference type="ARBA" id="ARBA00013143"/>
    </source>
</evidence>
<dbReference type="EMBL" id="LAZR01009967">
    <property type="protein sequence ID" value="KKM69560.1"/>
    <property type="molecule type" value="Genomic_DNA"/>
</dbReference>
<evidence type="ECO:0000256" key="1">
    <source>
        <dbReference type="ARBA" id="ARBA00005216"/>
    </source>
</evidence>
<evidence type="ECO:0000313" key="7">
    <source>
        <dbReference type="EMBL" id="KKM69560.1"/>
    </source>
</evidence>